<dbReference type="Proteomes" id="UP000441585">
    <property type="component" value="Unassembled WGS sequence"/>
</dbReference>
<reference evidence="1 2" key="1">
    <citation type="submission" date="2019-11" db="EMBL/GenBank/DDBJ databases">
        <title>Bacillus idriensis genome.</title>
        <authorList>
            <person name="Konopka E.N."/>
            <person name="Newman J.D."/>
        </authorList>
    </citation>
    <scope>NUCLEOTIDE SEQUENCE [LARGE SCALE GENOMIC DNA]</scope>
    <source>
        <strain evidence="1 2">DSM 19097</strain>
    </source>
</reference>
<evidence type="ECO:0000313" key="2">
    <source>
        <dbReference type="Proteomes" id="UP000441585"/>
    </source>
</evidence>
<gene>
    <name evidence="1" type="ORF">GJU41_04170</name>
</gene>
<organism evidence="1 2">
    <name type="scientific">Metabacillus idriensis</name>
    <dbReference type="NCBI Taxonomy" id="324768"/>
    <lineage>
        <taxon>Bacteria</taxon>
        <taxon>Bacillati</taxon>
        <taxon>Bacillota</taxon>
        <taxon>Bacilli</taxon>
        <taxon>Bacillales</taxon>
        <taxon>Bacillaceae</taxon>
        <taxon>Metabacillus</taxon>
    </lineage>
</organism>
<proteinExistence type="predicted"/>
<protein>
    <submittedName>
        <fullName evidence="1">Hydrolase</fullName>
    </submittedName>
</protein>
<accession>A0A6I2M8D6</accession>
<keyword evidence="2" id="KW-1185">Reference proteome</keyword>
<evidence type="ECO:0000313" key="1">
    <source>
        <dbReference type="EMBL" id="MRX53156.1"/>
    </source>
</evidence>
<comment type="caution">
    <text evidence="1">The sequence shown here is derived from an EMBL/GenBank/DDBJ whole genome shotgun (WGS) entry which is preliminary data.</text>
</comment>
<dbReference type="RefSeq" id="WP_070876956.1">
    <property type="nucleotide sequence ID" value="NZ_CAJFZX010000007.1"/>
</dbReference>
<keyword evidence="1" id="KW-0378">Hydrolase</keyword>
<sequence length="118" mass="13851">MEQEKRTYFVDIASGEILENPAESSPSFKIFANQSELNELKSYYSDNSAADFQTFQRAQVPFREYHHDAENKEYDDSMRKIYAMIYMLGDAEARRHIEENGILKDNHSNNPDEVENFK</sequence>
<name>A0A6I2M8D6_9BACI</name>
<dbReference type="EMBL" id="WKKF01000001">
    <property type="protein sequence ID" value="MRX53156.1"/>
    <property type="molecule type" value="Genomic_DNA"/>
</dbReference>
<dbReference type="AlphaFoldDB" id="A0A6I2M8D6"/>
<dbReference type="GO" id="GO:0016787">
    <property type="term" value="F:hydrolase activity"/>
    <property type="evidence" value="ECO:0007669"/>
    <property type="project" value="UniProtKB-KW"/>
</dbReference>